<feature type="binding site" evidence="6">
    <location>
        <begin position="31"/>
        <end position="33"/>
    </location>
    <ligand>
        <name>S-adenosyl-L-methionine</name>
        <dbReference type="ChEBI" id="CHEBI:59789"/>
    </ligand>
</feature>
<feature type="binding site" evidence="6">
    <location>
        <position position="100"/>
    </location>
    <ligand>
        <name>S-adenosyl-L-methionine</name>
        <dbReference type="ChEBI" id="CHEBI:59789"/>
    </ligand>
</feature>
<evidence type="ECO:0000256" key="4">
    <source>
        <dbReference type="ARBA" id="ARBA00022679"/>
    </source>
</evidence>
<dbReference type="SUPFAM" id="SSF53335">
    <property type="entry name" value="S-adenosyl-L-methionine-dependent methyltransferases"/>
    <property type="match status" value="1"/>
</dbReference>
<organism evidence="7 8">
    <name type="scientific">Candidatus Doudnabacteria bacterium RIFCSPHIGHO2_01_FULL_41_86</name>
    <dbReference type="NCBI Taxonomy" id="1817821"/>
    <lineage>
        <taxon>Bacteria</taxon>
        <taxon>Candidatus Doudnaibacteriota</taxon>
    </lineage>
</organism>
<evidence type="ECO:0000256" key="6">
    <source>
        <dbReference type="HAMAP-Rule" id="MF_01007"/>
    </source>
</evidence>
<comment type="subcellular location">
    <subcellularLocation>
        <location evidence="6">Cytoplasm</location>
    </subcellularLocation>
</comment>
<dbReference type="Proteomes" id="UP000177610">
    <property type="component" value="Unassembled WGS sequence"/>
</dbReference>
<dbReference type="NCBIfam" id="TIGR00006">
    <property type="entry name" value="16S rRNA (cytosine(1402)-N(4))-methyltransferase RsmH"/>
    <property type="match status" value="1"/>
</dbReference>
<dbReference type="Gene3D" id="3.40.50.150">
    <property type="entry name" value="Vaccinia Virus protein VP39"/>
    <property type="match status" value="1"/>
</dbReference>
<evidence type="ECO:0000256" key="5">
    <source>
        <dbReference type="ARBA" id="ARBA00022691"/>
    </source>
</evidence>
<dbReference type="Gene3D" id="1.10.150.170">
    <property type="entry name" value="Putative methyltransferase TM0872, insert domain"/>
    <property type="match status" value="1"/>
</dbReference>
<dbReference type="Pfam" id="PF01795">
    <property type="entry name" value="Methyltransf_5"/>
    <property type="match status" value="1"/>
</dbReference>
<keyword evidence="4 6" id="KW-0808">Transferase</keyword>
<dbReference type="InterPro" id="IPR023397">
    <property type="entry name" value="SAM-dep_MeTrfase_MraW_recog"/>
</dbReference>
<dbReference type="HAMAP" id="MF_01007">
    <property type="entry name" value="16SrRNA_methyltr_H"/>
    <property type="match status" value="1"/>
</dbReference>
<feature type="binding site" evidence="6">
    <location>
        <position position="79"/>
    </location>
    <ligand>
        <name>S-adenosyl-L-methionine</name>
        <dbReference type="ChEBI" id="CHEBI:59789"/>
    </ligand>
</feature>
<accession>A0A1F5N830</accession>
<dbReference type="AlphaFoldDB" id="A0A1F5N830"/>
<dbReference type="GO" id="GO:0005737">
    <property type="term" value="C:cytoplasm"/>
    <property type="evidence" value="ECO:0007669"/>
    <property type="project" value="UniProtKB-SubCell"/>
</dbReference>
<gene>
    <name evidence="6" type="primary">rsmH</name>
    <name evidence="7" type="ORF">A2717_03610</name>
</gene>
<comment type="catalytic activity">
    <reaction evidence="6">
        <text>cytidine(1402) in 16S rRNA + S-adenosyl-L-methionine = N(4)-methylcytidine(1402) in 16S rRNA + S-adenosyl-L-homocysteine + H(+)</text>
        <dbReference type="Rhea" id="RHEA:42928"/>
        <dbReference type="Rhea" id="RHEA-COMP:10286"/>
        <dbReference type="Rhea" id="RHEA-COMP:10287"/>
        <dbReference type="ChEBI" id="CHEBI:15378"/>
        <dbReference type="ChEBI" id="CHEBI:57856"/>
        <dbReference type="ChEBI" id="CHEBI:59789"/>
        <dbReference type="ChEBI" id="CHEBI:74506"/>
        <dbReference type="ChEBI" id="CHEBI:82748"/>
        <dbReference type="EC" id="2.1.1.199"/>
    </reaction>
</comment>
<comment type="function">
    <text evidence="6">Specifically methylates the N4 position of cytidine in position 1402 (C1402) of 16S rRNA.</text>
</comment>
<dbReference type="PIRSF" id="PIRSF004486">
    <property type="entry name" value="MraW"/>
    <property type="match status" value="1"/>
</dbReference>
<keyword evidence="5 6" id="KW-0949">S-adenosyl-L-methionine</keyword>
<evidence type="ECO:0000313" key="8">
    <source>
        <dbReference type="Proteomes" id="UP000177610"/>
    </source>
</evidence>
<feature type="binding site" evidence="6">
    <location>
        <position position="107"/>
    </location>
    <ligand>
        <name>S-adenosyl-L-methionine</name>
        <dbReference type="ChEBI" id="CHEBI:59789"/>
    </ligand>
</feature>
<sequence>MAHIPVLLNETLEYLNADKGGKFVDGTVGGGGHLRAILSRNKSNEVLGIDLDQASLRKLEAELTAGGLSQKTKLVSGNYANIDQILQQVGWDQVDGILLDLGFSSLQLEDSSRGFSFATDGPLDMRYDRSQTASAESVVNQYSPKDLEDIIENYGEERLNGRIAAAIVAARKEKRITTTSQLVEIIKSAVPSSIRFKANDNIRRVFQAIRIEVNRELENLKSALPKMVSALAPRGRLVIISFHSLEDRIVKEFFVSEAKDCICPVEFPTCVCGKTSTVRILTRKVIKATDLETEANPRSKPAKLRALEKN</sequence>
<dbReference type="SUPFAM" id="SSF81799">
    <property type="entry name" value="Putative methyltransferase TM0872, insert domain"/>
    <property type="match status" value="1"/>
</dbReference>
<dbReference type="EC" id="2.1.1.199" evidence="6"/>
<evidence type="ECO:0000256" key="1">
    <source>
        <dbReference type="ARBA" id="ARBA00010396"/>
    </source>
</evidence>
<dbReference type="GO" id="GO:0070475">
    <property type="term" value="P:rRNA base methylation"/>
    <property type="evidence" value="ECO:0007669"/>
    <property type="project" value="UniProtKB-UniRule"/>
</dbReference>
<evidence type="ECO:0000313" key="7">
    <source>
        <dbReference type="EMBL" id="OGE73692.1"/>
    </source>
</evidence>
<dbReference type="EMBL" id="MFEH01000005">
    <property type="protein sequence ID" value="OGE73692.1"/>
    <property type="molecule type" value="Genomic_DNA"/>
</dbReference>
<keyword evidence="6" id="KW-0963">Cytoplasm</keyword>
<dbReference type="PANTHER" id="PTHR11265:SF0">
    <property type="entry name" value="12S RRNA N4-METHYLCYTIDINE METHYLTRANSFERASE"/>
    <property type="match status" value="1"/>
</dbReference>
<name>A0A1F5N830_9BACT</name>
<proteinExistence type="inferred from homology"/>
<evidence type="ECO:0000256" key="3">
    <source>
        <dbReference type="ARBA" id="ARBA00022603"/>
    </source>
</evidence>
<keyword evidence="3 6" id="KW-0489">Methyltransferase</keyword>
<feature type="binding site" evidence="6">
    <location>
        <position position="50"/>
    </location>
    <ligand>
        <name>S-adenosyl-L-methionine</name>
        <dbReference type="ChEBI" id="CHEBI:59789"/>
    </ligand>
</feature>
<dbReference type="GO" id="GO:0071424">
    <property type="term" value="F:rRNA (cytosine-N4-)-methyltransferase activity"/>
    <property type="evidence" value="ECO:0007669"/>
    <property type="project" value="UniProtKB-UniRule"/>
</dbReference>
<comment type="caution">
    <text evidence="7">The sequence shown here is derived from an EMBL/GenBank/DDBJ whole genome shotgun (WGS) entry which is preliminary data.</text>
</comment>
<evidence type="ECO:0000256" key="2">
    <source>
        <dbReference type="ARBA" id="ARBA00022552"/>
    </source>
</evidence>
<reference evidence="7 8" key="1">
    <citation type="journal article" date="2016" name="Nat. Commun.">
        <title>Thousands of microbial genomes shed light on interconnected biogeochemical processes in an aquifer system.</title>
        <authorList>
            <person name="Anantharaman K."/>
            <person name="Brown C.T."/>
            <person name="Hug L.A."/>
            <person name="Sharon I."/>
            <person name="Castelle C.J."/>
            <person name="Probst A.J."/>
            <person name="Thomas B.C."/>
            <person name="Singh A."/>
            <person name="Wilkins M.J."/>
            <person name="Karaoz U."/>
            <person name="Brodie E.L."/>
            <person name="Williams K.H."/>
            <person name="Hubbard S.S."/>
            <person name="Banfield J.F."/>
        </authorList>
    </citation>
    <scope>NUCLEOTIDE SEQUENCE [LARGE SCALE GENOMIC DNA]</scope>
</reference>
<protein>
    <recommendedName>
        <fullName evidence="6">Ribosomal RNA small subunit methyltransferase H</fullName>
        <ecNumber evidence="6">2.1.1.199</ecNumber>
    </recommendedName>
    <alternativeName>
        <fullName evidence="6">16S rRNA m(4)C1402 methyltransferase</fullName>
    </alternativeName>
    <alternativeName>
        <fullName evidence="6">rRNA (cytosine-N(4)-)-methyltransferase RsmH</fullName>
    </alternativeName>
</protein>
<comment type="similarity">
    <text evidence="1 6">Belongs to the methyltransferase superfamily. RsmH family.</text>
</comment>
<dbReference type="PANTHER" id="PTHR11265">
    <property type="entry name" value="S-ADENOSYL-METHYLTRANSFERASE MRAW"/>
    <property type="match status" value="1"/>
</dbReference>
<dbReference type="InterPro" id="IPR002903">
    <property type="entry name" value="RsmH"/>
</dbReference>
<dbReference type="STRING" id="1817821.A2717_03610"/>
<dbReference type="InterPro" id="IPR029063">
    <property type="entry name" value="SAM-dependent_MTases_sf"/>
</dbReference>
<keyword evidence="2 6" id="KW-0698">rRNA processing</keyword>